<accession>A0ABX0H955</accession>
<dbReference type="SUPFAM" id="SSF49464">
    <property type="entry name" value="Carboxypeptidase regulatory domain-like"/>
    <property type="match status" value="1"/>
</dbReference>
<gene>
    <name evidence="1" type="ORF">G9Q97_16570</name>
</gene>
<organism evidence="1 2">
    <name type="scientific">Cyclobacterium plantarum</name>
    <dbReference type="NCBI Taxonomy" id="2716263"/>
    <lineage>
        <taxon>Bacteria</taxon>
        <taxon>Pseudomonadati</taxon>
        <taxon>Bacteroidota</taxon>
        <taxon>Cytophagia</taxon>
        <taxon>Cytophagales</taxon>
        <taxon>Cyclobacteriaceae</taxon>
        <taxon>Cyclobacterium</taxon>
    </lineage>
</organism>
<dbReference type="EMBL" id="JAANYN010000007">
    <property type="protein sequence ID" value="NHE58424.1"/>
    <property type="molecule type" value="Genomic_DNA"/>
</dbReference>
<protein>
    <submittedName>
        <fullName evidence="1">Carboxypeptidase-like regulatory domain-containing protein</fullName>
    </submittedName>
</protein>
<comment type="caution">
    <text evidence="1">The sequence shown here is derived from an EMBL/GenBank/DDBJ whole genome shotgun (WGS) entry which is preliminary data.</text>
</comment>
<keyword evidence="2" id="KW-1185">Reference proteome</keyword>
<sequence>MRFNRFCVLLLLAIGSTFQGLLYAQDYLLREIDFSGTAEGNVGSAMEEIAGRQGFYFSYQSSLIDLESKLPFSSYQGKLAGFLQGVFGDSYEFREHDAYVIIRYAPGKLDADLEMVADGKSLVIQGQIRDYHTAEPVSTASIYEKNGLAYAMSDGQGNFELRLKAASPSSVWLTLRKEAYRDTSFVLLPPVQVDLDKHAGGRFRFLPGNGSSDNLEESFWGGMFIGFRQRMQRLNLAGFFAESPVQMSLTPGLSTQGVFSSQMINNFSLNLLGGYTAGVEGMEVAGLFNMNQRMVTGMQTAGLFNLVGGGVSGFQAAGIFNNVYDSLSGFQVAGILNKVGNDLNGAQVAGLVNQVAGKARIQIAGLANRSYSTDGFQVAGLYNRTKAGAGKIQIAGILNQSGANVDYQVSGLFNKADSVGGLQLSLVNVAASSDYTLGLVNIVGDGEKSIAVGLDESSFAQLSLRSGGRKLYGLLGTGLRLHPITLFGLDLGFGWHSIRKKSYFMDIELVNRLSGDFAGISNHSNVFRMLHGFQSGRIKYFGGPTMAFSVLDQSWAWPVGGWVIAEKRNSRGLFALHAGFTGGVQYVF</sequence>
<evidence type="ECO:0000313" key="2">
    <source>
        <dbReference type="Proteomes" id="UP000649799"/>
    </source>
</evidence>
<name>A0ABX0H955_9BACT</name>
<evidence type="ECO:0000313" key="1">
    <source>
        <dbReference type="EMBL" id="NHE58424.1"/>
    </source>
</evidence>
<dbReference type="InterPro" id="IPR008969">
    <property type="entry name" value="CarboxyPept-like_regulatory"/>
</dbReference>
<dbReference type="Proteomes" id="UP000649799">
    <property type="component" value="Unassembled WGS sequence"/>
</dbReference>
<dbReference type="RefSeq" id="WP_166148803.1">
    <property type="nucleotide sequence ID" value="NZ_JAANYN010000007.1"/>
</dbReference>
<proteinExistence type="predicted"/>
<reference evidence="1 2" key="1">
    <citation type="submission" date="2020-03" db="EMBL/GenBank/DDBJ databases">
        <title>Cyclobacterium plantarum sp. nov., a marine bacterium isolated from a coastal-marine wetland.</title>
        <authorList>
            <person name="Sanchez-Porro C."/>
            <person name="Ventosa A."/>
            <person name="Amoozegar M."/>
        </authorList>
    </citation>
    <scope>NUCLEOTIDE SEQUENCE [LARGE SCALE GENOMIC DNA]</scope>
    <source>
        <strain evidence="1 2">GBPx2</strain>
    </source>
</reference>